<evidence type="ECO:0000313" key="3">
    <source>
        <dbReference type="EMBL" id="KAK2960300.1"/>
    </source>
</evidence>
<evidence type="ECO:0000259" key="2">
    <source>
        <dbReference type="PROSITE" id="PS50011"/>
    </source>
</evidence>
<organism evidence="3 4">
    <name type="scientific">Blattamonas nauphoetae</name>
    <dbReference type="NCBI Taxonomy" id="2049346"/>
    <lineage>
        <taxon>Eukaryota</taxon>
        <taxon>Metamonada</taxon>
        <taxon>Preaxostyla</taxon>
        <taxon>Oxymonadida</taxon>
        <taxon>Blattamonas</taxon>
    </lineage>
</organism>
<evidence type="ECO:0000256" key="1">
    <source>
        <dbReference type="SAM" id="MobiDB-lite"/>
    </source>
</evidence>
<dbReference type="InterPro" id="IPR011009">
    <property type="entry name" value="Kinase-like_dom_sf"/>
</dbReference>
<proteinExistence type="predicted"/>
<dbReference type="PROSITE" id="PS50011">
    <property type="entry name" value="PROTEIN_KINASE_DOM"/>
    <property type="match status" value="1"/>
</dbReference>
<dbReference type="SUPFAM" id="SSF56112">
    <property type="entry name" value="Protein kinase-like (PK-like)"/>
    <property type="match status" value="1"/>
</dbReference>
<keyword evidence="4" id="KW-1185">Reference proteome</keyword>
<feature type="domain" description="Protein kinase" evidence="2">
    <location>
        <begin position="1"/>
        <end position="96"/>
    </location>
</feature>
<accession>A0ABQ9Y9A0</accession>
<name>A0ABQ9Y9A0_9EUKA</name>
<gene>
    <name evidence="3" type="ORF">BLNAU_4853</name>
</gene>
<dbReference type="InterPro" id="IPR000719">
    <property type="entry name" value="Prot_kinase_dom"/>
</dbReference>
<comment type="caution">
    <text evidence="3">The sequence shown here is derived from an EMBL/GenBank/DDBJ whole genome shotgun (WGS) entry which is preliminary data.</text>
</comment>
<dbReference type="Proteomes" id="UP001281761">
    <property type="component" value="Unassembled WGS sequence"/>
</dbReference>
<protein>
    <recommendedName>
        <fullName evidence="2">Protein kinase domain-containing protein</fullName>
    </recommendedName>
</protein>
<reference evidence="3 4" key="1">
    <citation type="journal article" date="2022" name="bioRxiv">
        <title>Genomics of Preaxostyla Flagellates Illuminates Evolutionary Transitions and the Path Towards Mitochondrial Loss.</title>
        <authorList>
            <person name="Novak L.V.F."/>
            <person name="Treitli S.C."/>
            <person name="Pyrih J."/>
            <person name="Halakuc P."/>
            <person name="Pipaliya S.V."/>
            <person name="Vacek V."/>
            <person name="Brzon O."/>
            <person name="Soukal P."/>
            <person name="Eme L."/>
            <person name="Dacks J.B."/>
            <person name="Karnkowska A."/>
            <person name="Elias M."/>
            <person name="Hampl V."/>
        </authorList>
    </citation>
    <scope>NUCLEOTIDE SEQUENCE [LARGE SCALE GENOMIC DNA]</scope>
    <source>
        <strain evidence="3">NAU3</strain>
        <tissue evidence="3">Gut</tissue>
    </source>
</reference>
<dbReference type="Gene3D" id="1.10.510.10">
    <property type="entry name" value="Transferase(Phosphotransferase) domain 1"/>
    <property type="match status" value="1"/>
</dbReference>
<dbReference type="EMBL" id="JARBJD010000024">
    <property type="protein sequence ID" value="KAK2960300.1"/>
    <property type="molecule type" value="Genomic_DNA"/>
</dbReference>
<feature type="region of interest" description="Disordered" evidence="1">
    <location>
        <begin position="128"/>
        <end position="153"/>
    </location>
</feature>
<sequence length="193" mass="21746">MEGENEVEKAERGYDEMNVTIIRLGLVLWEMETEQVPFAEQDAVTASRQIKAGVMPLIHNWEDAELASLVSEYLSLSPDDRPPLSDVKYLNRYLFVTARRARPEPRPVQADALLLAYVGIGADDDAADSLSAPHNSAHSDHSPSTSFHDQHRRGMRENAPLRMAEACQFNNPFDYLLNGVKFSYNAVQTDKRQ</sequence>
<evidence type="ECO:0000313" key="4">
    <source>
        <dbReference type="Proteomes" id="UP001281761"/>
    </source>
</evidence>